<gene>
    <name evidence="2" type="ORF">CK203_008669</name>
</gene>
<proteinExistence type="predicted"/>
<comment type="caution">
    <text evidence="2">The sequence shown here is derived from an EMBL/GenBank/DDBJ whole genome shotgun (WGS) entry which is preliminary data.</text>
</comment>
<name>A0A438KDC0_VITVI</name>
<organism evidence="2 3">
    <name type="scientific">Vitis vinifera</name>
    <name type="common">Grape</name>
    <dbReference type="NCBI Taxonomy" id="29760"/>
    <lineage>
        <taxon>Eukaryota</taxon>
        <taxon>Viridiplantae</taxon>
        <taxon>Streptophyta</taxon>
        <taxon>Embryophyta</taxon>
        <taxon>Tracheophyta</taxon>
        <taxon>Spermatophyta</taxon>
        <taxon>Magnoliopsida</taxon>
        <taxon>eudicotyledons</taxon>
        <taxon>Gunneridae</taxon>
        <taxon>Pentapetalae</taxon>
        <taxon>rosids</taxon>
        <taxon>Vitales</taxon>
        <taxon>Vitaceae</taxon>
        <taxon>Viteae</taxon>
        <taxon>Vitis</taxon>
    </lineage>
</organism>
<evidence type="ECO:0000313" key="2">
    <source>
        <dbReference type="EMBL" id="RVX19188.1"/>
    </source>
</evidence>
<dbReference type="InterPro" id="IPR036691">
    <property type="entry name" value="Endo/exonu/phosph_ase_sf"/>
</dbReference>
<dbReference type="AlphaFoldDB" id="A0A438KDC0"/>
<dbReference type="Gene3D" id="3.60.10.10">
    <property type="entry name" value="Endonuclease/exonuclease/phosphatase"/>
    <property type="match status" value="1"/>
</dbReference>
<sequence>MKHIFKIMALLVAIAALWIGLLQTSMIPQSYALLPYIHAAISLAATYLFRCDPRMLWPVNGWSWSYAVSNLSSRSTVVAAERARECESEGGGDGDEGENQTKKRTKRQGKSFGVESKVFEVEVEKRRGKTLLFIVESKRGVSSWVRLGPASAGIFLEGLDQCVKDGKDDKWEKGWKEKGRSCSMVREVNKAGSFIWLGVVDAEEKRYNICIPRGRGGKEGWSAMAEVVRDLTAMINRREEKRKTRSLKEYKLKWERDGGIGIVSWSEWRLKGKLGLAWLEEGQALLEFEHAVEARKVFAAGKRSVGGNQVELELWSPSFGCLEEGETREEVWVRVKGLPLSLWVPTILRRVGDECGGFVAMDPSTEKMENLRWARILVKTKRGELPSSLEIGIEGIFYNLPLWWEVLPSIRQKLEGHRGSTDCGRGEVRGDGGACAGRRVEEWGSAGLEALPRTIGRMERQLDRTGRVSSVGRIQFGSMIRPSVGGAEDGSSLDGFMEINLGLRRAGGPSLQFLSEEVMSKEDGVGGVRPAGGTKGSKGKEKVLEEEFGPRFGPNMVQRKSSGPLLSRFKDIGVQPGGPSVKRRKGPVESLAQPGLCGEANFELEFLSAWKRKLREFKRQTSTTCWQTVPEWKKSRGEFFDHFGVLREACQNGSVSNRQDAAGPSENDNDCWELVEFKGPISVARDLEGGSSQSGRFLDWKALDACGSAGGILICWDKRVLDLLEWEEGQFSLSCRFRIVENGVIWVFTGVYGPFTRVERECLWEEVGAIRGIWEGPWCLGGDFNITLSQSERSRQGRITSAMRRFAEVVDELSLFSRVSQRRLPRPTSDHFPVLLEGGSFRRGSAPFRFENMWFKVEGFKDLIRNWWREIEVSGSANFRLSAKLKELKQKLKVWNREVFGNLECNKEAALQQVEYWDRVEGERSLIVEELACKKEAKEGYAKWVDLEETHWRQASRELWLKAEDRNTGYFHRMASAHRRANYMDKIKINGVRLTEEREIKEGVANASSSSFQKARVEGGHWKPSF</sequence>
<evidence type="ECO:0000313" key="3">
    <source>
        <dbReference type="Proteomes" id="UP000288805"/>
    </source>
</evidence>
<feature type="region of interest" description="Disordered" evidence="1">
    <location>
        <begin position="85"/>
        <end position="108"/>
    </location>
</feature>
<dbReference type="SUPFAM" id="SSF56219">
    <property type="entry name" value="DNase I-like"/>
    <property type="match status" value="1"/>
</dbReference>
<dbReference type="PANTHER" id="PTHR34427:SF5">
    <property type="entry name" value="DUF4283 DOMAIN-CONTAINING PROTEIN"/>
    <property type="match status" value="1"/>
</dbReference>
<dbReference type="Proteomes" id="UP000288805">
    <property type="component" value="Unassembled WGS sequence"/>
</dbReference>
<evidence type="ECO:0000256" key="1">
    <source>
        <dbReference type="SAM" id="MobiDB-lite"/>
    </source>
</evidence>
<dbReference type="EMBL" id="QGNW01000009">
    <property type="protein sequence ID" value="RVX19188.1"/>
    <property type="molecule type" value="Genomic_DNA"/>
</dbReference>
<feature type="compositionally biased region" description="Acidic residues" evidence="1">
    <location>
        <begin position="88"/>
        <end position="98"/>
    </location>
</feature>
<reference evidence="2 3" key="1">
    <citation type="journal article" date="2018" name="PLoS Genet.">
        <title>Population sequencing reveals clonal diversity and ancestral inbreeding in the grapevine cultivar Chardonnay.</title>
        <authorList>
            <person name="Roach M.J."/>
            <person name="Johnson D.L."/>
            <person name="Bohlmann J."/>
            <person name="van Vuuren H.J."/>
            <person name="Jones S.J."/>
            <person name="Pretorius I.S."/>
            <person name="Schmidt S.A."/>
            <person name="Borneman A.R."/>
        </authorList>
    </citation>
    <scope>NUCLEOTIDE SEQUENCE [LARGE SCALE GENOMIC DNA]</scope>
    <source>
        <strain evidence="3">cv. Chardonnay</strain>
        <tissue evidence="2">Leaf</tissue>
    </source>
</reference>
<protein>
    <submittedName>
        <fullName evidence="2">Uncharacterized protein</fullName>
    </submittedName>
</protein>
<dbReference type="PANTHER" id="PTHR34427">
    <property type="entry name" value="DUF4283 DOMAIN PROTEIN"/>
    <property type="match status" value="1"/>
</dbReference>
<accession>A0A438KDC0</accession>